<sequence>MELTEEMLKSEGWAYLFDLTFLEHTDDEDAIKQHIWSIYKTAIDGLLNQRSKKLKKGPIVVWYCLKKVTGDQNQLVDGYILMITPYYRKLTGRDSDPIVESMWKHKGYIRASSAIPLLEGAVPACILTEGEVYPLDSDETFSESLSELFEEHQYMLSLVNPRMELRSNPYQN</sequence>
<protein>
    <submittedName>
        <fullName evidence="1">Uncharacterized protein</fullName>
    </submittedName>
</protein>
<reference evidence="1 2" key="1">
    <citation type="submission" date="2016-10" db="EMBL/GenBank/DDBJ databases">
        <title>Paenibacillus species isolates.</title>
        <authorList>
            <person name="Beno S.M."/>
        </authorList>
    </citation>
    <scope>NUCLEOTIDE SEQUENCE [LARGE SCALE GENOMIC DNA]</scope>
    <source>
        <strain evidence="1 2">FSL H7-0710</strain>
    </source>
</reference>
<dbReference type="RefSeq" id="WP_076118173.1">
    <property type="nucleotide sequence ID" value="NZ_MPTC01000004.1"/>
</dbReference>
<dbReference type="OrthoDB" id="2601024at2"/>
<dbReference type="AlphaFoldDB" id="A0A1R0Y5P7"/>
<dbReference type="Proteomes" id="UP000187439">
    <property type="component" value="Unassembled WGS sequence"/>
</dbReference>
<evidence type="ECO:0000313" key="2">
    <source>
        <dbReference type="Proteomes" id="UP000187439"/>
    </source>
</evidence>
<organism evidence="1 2">
    <name type="scientific">Paenibacillus odorifer</name>
    <dbReference type="NCBI Taxonomy" id="189426"/>
    <lineage>
        <taxon>Bacteria</taxon>
        <taxon>Bacillati</taxon>
        <taxon>Bacillota</taxon>
        <taxon>Bacilli</taxon>
        <taxon>Bacillales</taxon>
        <taxon>Paenibacillaceae</taxon>
        <taxon>Paenibacillus</taxon>
    </lineage>
</organism>
<proteinExistence type="predicted"/>
<accession>A0A1R0Y5P7</accession>
<comment type="caution">
    <text evidence="1">The sequence shown here is derived from an EMBL/GenBank/DDBJ whole genome shotgun (WGS) entry which is preliminary data.</text>
</comment>
<dbReference type="EMBL" id="MPTC01000004">
    <property type="protein sequence ID" value="OMD42671.1"/>
    <property type="molecule type" value="Genomic_DNA"/>
</dbReference>
<evidence type="ECO:0000313" key="1">
    <source>
        <dbReference type="EMBL" id="OMD42671.1"/>
    </source>
</evidence>
<gene>
    <name evidence="1" type="ORF">BSK52_07675</name>
</gene>
<name>A0A1R0Y5P7_9BACL</name>